<organism evidence="9 10">
    <name type="scientific">Eubacterium uniforme</name>
    <dbReference type="NCBI Taxonomy" id="39495"/>
    <lineage>
        <taxon>Bacteria</taxon>
        <taxon>Bacillati</taxon>
        <taxon>Bacillota</taxon>
        <taxon>Clostridia</taxon>
        <taxon>Eubacteriales</taxon>
        <taxon>Eubacteriaceae</taxon>
        <taxon>Eubacterium</taxon>
    </lineage>
</organism>
<evidence type="ECO:0000256" key="1">
    <source>
        <dbReference type="ARBA" id="ARBA00004651"/>
    </source>
</evidence>
<proteinExistence type="predicted"/>
<accession>A0A1T4V4G5</accession>
<evidence type="ECO:0000313" key="10">
    <source>
        <dbReference type="Proteomes" id="UP000190814"/>
    </source>
</evidence>
<evidence type="ECO:0000256" key="2">
    <source>
        <dbReference type="ARBA" id="ARBA00004936"/>
    </source>
</evidence>
<comment type="subcellular location">
    <subcellularLocation>
        <location evidence="1">Cell membrane</location>
        <topology evidence="1">Multi-pass membrane protein</topology>
    </subcellularLocation>
</comment>
<dbReference type="InterPro" id="IPR017850">
    <property type="entry name" value="Alkaline_phosphatase_core_sf"/>
</dbReference>
<dbReference type="Proteomes" id="UP000190814">
    <property type="component" value="Unassembled WGS sequence"/>
</dbReference>
<dbReference type="RefSeq" id="WP_078764982.1">
    <property type="nucleotide sequence ID" value="NZ_FUXZ01000002.1"/>
</dbReference>
<comment type="pathway">
    <text evidence="2">Cell wall biogenesis; lipoteichoic acid biosynthesis.</text>
</comment>
<feature type="transmembrane region" description="Helical" evidence="7">
    <location>
        <begin position="26"/>
        <end position="45"/>
    </location>
</feature>
<keyword evidence="6 7" id="KW-0472">Membrane</keyword>
<keyword evidence="5 7" id="KW-1133">Transmembrane helix</keyword>
<protein>
    <submittedName>
        <fullName evidence="9">Phosphoglycerol transferase MdoB</fullName>
    </submittedName>
</protein>
<dbReference type="InterPro" id="IPR050448">
    <property type="entry name" value="OpgB/LTA_synthase_biosynth"/>
</dbReference>
<dbReference type="GO" id="GO:0005886">
    <property type="term" value="C:plasma membrane"/>
    <property type="evidence" value="ECO:0007669"/>
    <property type="project" value="UniProtKB-SubCell"/>
</dbReference>
<keyword evidence="9" id="KW-0808">Transferase</keyword>
<feature type="transmembrane region" description="Helical" evidence="7">
    <location>
        <begin position="91"/>
        <end position="114"/>
    </location>
</feature>
<evidence type="ECO:0000259" key="8">
    <source>
        <dbReference type="Pfam" id="PF00884"/>
    </source>
</evidence>
<dbReference type="SUPFAM" id="SSF53649">
    <property type="entry name" value="Alkaline phosphatase-like"/>
    <property type="match status" value="1"/>
</dbReference>
<dbReference type="CDD" id="cd16015">
    <property type="entry name" value="LTA_synthase"/>
    <property type="match status" value="1"/>
</dbReference>
<dbReference type="GO" id="GO:0016740">
    <property type="term" value="F:transferase activity"/>
    <property type="evidence" value="ECO:0007669"/>
    <property type="project" value="UniProtKB-KW"/>
</dbReference>
<evidence type="ECO:0000313" key="9">
    <source>
        <dbReference type="EMBL" id="SKA59823.1"/>
    </source>
</evidence>
<feature type="transmembrane region" description="Helical" evidence="7">
    <location>
        <begin position="65"/>
        <end position="84"/>
    </location>
</feature>
<keyword evidence="10" id="KW-1185">Reference proteome</keyword>
<feature type="transmembrane region" description="Helical" evidence="7">
    <location>
        <begin position="171"/>
        <end position="192"/>
    </location>
</feature>
<evidence type="ECO:0000256" key="5">
    <source>
        <dbReference type="ARBA" id="ARBA00022989"/>
    </source>
</evidence>
<feature type="domain" description="Sulfatase N-terminal" evidence="8">
    <location>
        <begin position="257"/>
        <end position="525"/>
    </location>
</feature>
<evidence type="ECO:0000256" key="6">
    <source>
        <dbReference type="ARBA" id="ARBA00023136"/>
    </source>
</evidence>
<dbReference type="Gene3D" id="3.40.720.10">
    <property type="entry name" value="Alkaline Phosphatase, subunit A"/>
    <property type="match status" value="1"/>
</dbReference>
<dbReference type="PANTHER" id="PTHR47371:SF3">
    <property type="entry name" value="PHOSPHOGLYCEROL TRANSFERASE I"/>
    <property type="match status" value="1"/>
</dbReference>
<reference evidence="9 10" key="1">
    <citation type="submission" date="2017-02" db="EMBL/GenBank/DDBJ databases">
        <authorList>
            <person name="Peterson S.W."/>
        </authorList>
    </citation>
    <scope>NUCLEOTIDE SEQUENCE [LARGE SCALE GENOMIC DNA]</scope>
    <source>
        <strain evidence="9 10">ATCC 35992</strain>
    </source>
</reference>
<name>A0A1T4V4G5_9FIRM</name>
<dbReference type="Pfam" id="PF00884">
    <property type="entry name" value="Sulfatase"/>
    <property type="match status" value="1"/>
</dbReference>
<dbReference type="AlphaFoldDB" id="A0A1T4V4G5"/>
<evidence type="ECO:0000256" key="3">
    <source>
        <dbReference type="ARBA" id="ARBA00022475"/>
    </source>
</evidence>
<keyword evidence="4 7" id="KW-0812">Transmembrane</keyword>
<dbReference type="OrthoDB" id="243547at2"/>
<evidence type="ECO:0000256" key="7">
    <source>
        <dbReference type="SAM" id="Phobius"/>
    </source>
</evidence>
<dbReference type="InterPro" id="IPR000917">
    <property type="entry name" value="Sulfatase_N"/>
</dbReference>
<sequence length="684" mass="78757">MRVIKELFIKGKNKIDRFAMFLENGYNKQTMITYVTLSIVLNLIIEMLGRKSPIKGIYHMVRQPYVFLVNTLILLMVFSITLMFRRRYFLIAVMLVAWLGFGISNCILLNFRVTPFSYTDLLLIDSAMDIMNKYMNFAGEVLLVVLVIVAIIFLIICWFKMPKLNHRINYIRNGLLVALIVLVTSTSLKLAIDAKVLALNFGNLADAYKDYGFVYCFSNSVVNRGIRKPSGYSEKKVLEIKKNMDEKVDVKKAAFTPNIVFVQLESFFDISRAKNIKLNKDPIPIYNSLRKRYTSGYVTVPVVGAGTVNTEFESITGMNLDDFGPGEYPYKTILTETTCDSICYSLKDYGYKTHTIHNNTGTFYGRNEVLPNLGFDTFTSVEFMDVDEWTPIDWPKDKFLTEEIINTLKVTPDNPDYIYTISVQAHGKYPTSGEYPTDYTVTGADEDHEISEEHANELAYYSQQIHEDDEFVGELIEALSAFDEDVILVMYGDHLPSLGFDDDDFEGCNKMQTEYVIWTNFNALSKNINYKSEDLELYQMSSKILEQLHISDGAINEYHQTCKNNEDYLDGLKTLEYDILYGDKLCYDGVNPYERTDMKMGIRDIYITGVHKIEDGYLEVNGHNFTKYSKVYKEDEVMKTEFVDSSTLRVYDPDVEMLDKFYVSQQNSNTHVLFTTKAYLYIGK</sequence>
<dbReference type="PANTHER" id="PTHR47371">
    <property type="entry name" value="LIPOTEICHOIC ACID SYNTHASE"/>
    <property type="match status" value="1"/>
</dbReference>
<feature type="transmembrane region" description="Helical" evidence="7">
    <location>
        <begin position="134"/>
        <end position="159"/>
    </location>
</feature>
<dbReference type="STRING" id="39495.SAMN02745111_00084"/>
<evidence type="ECO:0000256" key="4">
    <source>
        <dbReference type="ARBA" id="ARBA00022692"/>
    </source>
</evidence>
<dbReference type="EMBL" id="FUXZ01000002">
    <property type="protein sequence ID" value="SKA59823.1"/>
    <property type="molecule type" value="Genomic_DNA"/>
</dbReference>
<keyword evidence="3" id="KW-1003">Cell membrane</keyword>
<gene>
    <name evidence="9" type="ORF">SAMN02745111_00084</name>
</gene>